<sequence length="198" mass="23271">MAKFSSLRSFVDDLNIYDWLSLVCMLVNLVVYTPLMLYYTKKYMERRKNPKLNSFYKSRGFKLLLVWLLSNYFWICVNIPIVSMLVLLTNESTKRALRLVPVDHKHGNTMAEFSYMMFISFLFISGIVTILGVRVWKLYFDQCHLRSMLDCLWKQKINAGFSNWFLSTKTSFGSTYYVVTRIAIPAYLIVNCFSLLCS</sequence>
<dbReference type="Proteomes" id="UP000023152">
    <property type="component" value="Unassembled WGS sequence"/>
</dbReference>
<organism evidence="2 3">
    <name type="scientific">Reticulomyxa filosa</name>
    <dbReference type="NCBI Taxonomy" id="46433"/>
    <lineage>
        <taxon>Eukaryota</taxon>
        <taxon>Sar</taxon>
        <taxon>Rhizaria</taxon>
        <taxon>Retaria</taxon>
        <taxon>Foraminifera</taxon>
        <taxon>Monothalamids</taxon>
        <taxon>Reticulomyxidae</taxon>
        <taxon>Reticulomyxa</taxon>
    </lineage>
</organism>
<evidence type="ECO:0000256" key="1">
    <source>
        <dbReference type="SAM" id="Phobius"/>
    </source>
</evidence>
<keyword evidence="3" id="KW-1185">Reference proteome</keyword>
<evidence type="ECO:0000313" key="3">
    <source>
        <dbReference type="Proteomes" id="UP000023152"/>
    </source>
</evidence>
<keyword evidence="1" id="KW-1133">Transmembrane helix</keyword>
<evidence type="ECO:0000313" key="2">
    <source>
        <dbReference type="EMBL" id="ETO26442.1"/>
    </source>
</evidence>
<feature type="transmembrane region" description="Helical" evidence="1">
    <location>
        <begin position="61"/>
        <end position="88"/>
    </location>
</feature>
<gene>
    <name evidence="2" type="ORF">RFI_10695</name>
</gene>
<accession>X6NM46</accession>
<keyword evidence="1" id="KW-0472">Membrane</keyword>
<feature type="transmembrane region" description="Helical" evidence="1">
    <location>
        <begin position="20"/>
        <end position="40"/>
    </location>
</feature>
<feature type="transmembrane region" description="Helical" evidence="1">
    <location>
        <begin position="113"/>
        <end position="136"/>
    </location>
</feature>
<dbReference type="AlphaFoldDB" id="X6NM46"/>
<protein>
    <submittedName>
        <fullName evidence="2">Uncharacterized protein</fullName>
    </submittedName>
</protein>
<comment type="caution">
    <text evidence="2">The sequence shown here is derived from an EMBL/GenBank/DDBJ whole genome shotgun (WGS) entry which is preliminary data.</text>
</comment>
<proteinExistence type="predicted"/>
<reference evidence="2 3" key="1">
    <citation type="journal article" date="2013" name="Curr. Biol.">
        <title>The Genome of the Foraminiferan Reticulomyxa filosa.</title>
        <authorList>
            <person name="Glockner G."/>
            <person name="Hulsmann N."/>
            <person name="Schleicher M."/>
            <person name="Noegel A.A."/>
            <person name="Eichinger L."/>
            <person name="Gallinger C."/>
            <person name="Pawlowski J."/>
            <person name="Sierra R."/>
            <person name="Euteneuer U."/>
            <person name="Pillet L."/>
            <person name="Moustafa A."/>
            <person name="Platzer M."/>
            <person name="Groth M."/>
            <person name="Szafranski K."/>
            <person name="Schliwa M."/>
        </authorList>
    </citation>
    <scope>NUCLEOTIDE SEQUENCE [LARGE SCALE GENOMIC DNA]</scope>
</reference>
<dbReference type="EMBL" id="ASPP01007865">
    <property type="protein sequence ID" value="ETO26442.1"/>
    <property type="molecule type" value="Genomic_DNA"/>
</dbReference>
<keyword evidence="1" id="KW-0812">Transmembrane</keyword>
<name>X6NM46_RETFI</name>